<protein>
    <submittedName>
        <fullName evidence="2">Uncharacterized protein</fullName>
    </submittedName>
</protein>
<evidence type="ECO:0000313" key="2">
    <source>
        <dbReference type="EMBL" id="KAK7007877.1"/>
    </source>
</evidence>
<keyword evidence="3" id="KW-1185">Reference proteome</keyword>
<accession>A0AAW0AFU3</accession>
<dbReference type="Proteomes" id="UP001362999">
    <property type="component" value="Unassembled WGS sequence"/>
</dbReference>
<sequence length="413" mass="45782">MLEALWLTAATAGEIWMTDRVPAAAAGESPPPPDYRRYHRAVGEPSMVYESASLGCGTLHRAHAAAALGVTQNSSTDAPHYKGVKDGATRARITAVHRGSGWSSRVQGAGKPASGGVTSIGGRGTRERSVIRNGRMPQGPSKAKVERRAGVATRDVVVEVRGLDRTTVIQKVMGAYKLQNKKELLADWPREMDRETKRRLFSRQSGAQHNNRVHTTAVVDEGRRRAAMGLSYGSKYSPDLRAMEGLSSQLVHSDSGNGRRVLFLMSSKAVDGRQRDYWEWNNGEHIDMAGRIVIDVGGAKDEEQRGGGRRRHRLVKREKAKKRRCAGKFTRHRNESEWLGRIGAITDTQRPRPNMETFTKFRIPPLPHGAVTRFMPNWCSERKSGNRVEVGGLGPQKRLNARVNAHSLDYTRI</sequence>
<organism evidence="2 3">
    <name type="scientific">Favolaschia claudopus</name>
    <dbReference type="NCBI Taxonomy" id="2862362"/>
    <lineage>
        <taxon>Eukaryota</taxon>
        <taxon>Fungi</taxon>
        <taxon>Dikarya</taxon>
        <taxon>Basidiomycota</taxon>
        <taxon>Agaricomycotina</taxon>
        <taxon>Agaricomycetes</taxon>
        <taxon>Agaricomycetidae</taxon>
        <taxon>Agaricales</taxon>
        <taxon>Marasmiineae</taxon>
        <taxon>Mycenaceae</taxon>
        <taxon>Favolaschia</taxon>
    </lineage>
</organism>
<comment type="caution">
    <text evidence="2">The sequence shown here is derived from an EMBL/GenBank/DDBJ whole genome shotgun (WGS) entry which is preliminary data.</text>
</comment>
<gene>
    <name evidence="2" type="ORF">R3P38DRAFT_3365661</name>
</gene>
<evidence type="ECO:0000256" key="1">
    <source>
        <dbReference type="SAM" id="MobiDB-lite"/>
    </source>
</evidence>
<dbReference type="AlphaFoldDB" id="A0AAW0AFU3"/>
<reference evidence="2 3" key="1">
    <citation type="journal article" date="2024" name="J Genomics">
        <title>Draft genome sequencing and assembly of Favolaschia claudopus CIRM-BRFM 2984 isolated from oak limbs.</title>
        <authorList>
            <person name="Navarro D."/>
            <person name="Drula E."/>
            <person name="Chaduli D."/>
            <person name="Cazenave R."/>
            <person name="Ahrendt S."/>
            <person name="Wang J."/>
            <person name="Lipzen A."/>
            <person name="Daum C."/>
            <person name="Barry K."/>
            <person name="Grigoriev I.V."/>
            <person name="Favel A."/>
            <person name="Rosso M.N."/>
            <person name="Martin F."/>
        </authorList>
    </citation>
    <scope>NUCLEOTIDE SEQUENCE [LARGE SCALE GENOMIC DNA]</scope>
    <source>
        <strain evidence="2 3">CIRM-BRFM 2984</strain>
    </source>
</reference>
<name>A0AAW0AFU3_9AGAR</name>
<dbReference type="EMBL" id="JAWWNJ010000069">
    <property type="protein sequence ID" value="KAK7007877.1"/>
    <property type="molecule type" value="Genomic_DNA"/>
</dbReference>
<evidence type="ECO:0000313" key="3">
    <source>
        <dbReference type="Proteomes" id="UP001362999"/>
    </source>
</evidence>
<feature type="region of interest" description="Disordered" evidence="1">
    <location>
        <begin position="99"/>
        <end position="123"/>
    </location>
</feature>
<proteinExistence type="predicted"/>